<reference evidence="1" key="1">
    <citation type="submission" date="2013-07" db="EMBL/GenBank/DDBJ databases">
        <title>The genome of an arbuscular mycorrhizal fungus provides insights into the evolution of the oldest plant symbiosis.</title>
        <authorList>
            <consortium name="DOE Joint Genome Institute"/>
            <person name="Tisserant E."/>
            <person name="Malbreil M."/>
            <person name="Kuo A."/>
            <person name="Kohler A."/>
            <person name="Symeonidi A."/>
            <person name="Balestrini R."/>
            <person name="Charron P."/>
            <person name="Duensing N."/>
            <person name="Frei-dit-Frey N."/>
            <person name="Gianinazzi-Pearson V."/>
            <person name="Gilbert B."/>
            <person name="Handa Y."/>
            <person name="Hijri M."/>
            <person name="Kaul R."/>
            <person name="Kawaguchi M."/>
            <person name="Krajinski F."/>
            <person name="Lammers P."/>
            <person name="Lapierre D."/>
            <person name="Masclaux F.G."/>
            <person name="Murat C."/>
            <person name="Morin E."/>
            <person name="Ndikumana S."/>
            <person name="Pagni M."/>
            <person name="Petitpierre D."/>
            <person name="Requena N."/>
            <person name="Rosikiewicz P."/>
            <person name="Riley R."/>
            <person name="Saito K."/>
            <person name="San Clemente H."/>
            <person name="Shapiro H."/>
            <person name="van Tuinen D."/>
            <person name="Becard G."/>
            <person name="Bonfante P."/>
            <person name="Paszkowski U."/>
            <person name="Shachar-Hill Y."/>
            <person name="Young J.P."/>
            <person name="Sanders I.R."/>
            <person name="Henrissat B."/>
            <person name="Rensing S.A."/>
            <person name="Grigoriev I.V."/>
            <person name="Corradi N."/>
            <person name="Roux C."/>
            <person name="Martin F."/>
        </authorList>
    </citation>
    <scope>NUCLEOTIDE SEQUENCE</scope>
    <source>
        <strain evidence="1">DAOM 197198</strain>
    </source>
</reference>
<dbReference type="HOGENOM" id="CLU_2172353_0_0_1"/>
<evidence type="ECO:0000313" key="1">
    <source>
        <dbReference type="EMBL" id="ESA20016.1"/>
    </source>
</evidence>
<name>U9UWR5_RHIID</name>
<protein>
    <submittedName>
        <fullName evidence="1">Uncharacterized protein</fullName>
    </submittedName>
</protein>
<dbReference type="AlphaFoldDB" id="U9UWR5"/>
<sequence>MISLYNDKLVEKGILGIFFKHNNPVIPVIPDNIKITDKNGIKMKQLNIPKISPNFLRNSSKIISGKCMIINILSIGLTFKEVILKFYGEIEIAYYGRIKELGVRLYDQNI</sequence>
<proteinExistence type="predicted"/>
<gene>
    <name evidence="1" type="ORF">GLOINDRAFT_92556</name>
</gene>
<organism evidence="1">
    <name type="scientific">Rhizophagus irregularis (strain DAOM 181602 / DAOM 197198 / MUCL 43194)</name>
    <name type="common">Arbuscular mycorrhizal fungus</name>
    <name type="synonym">Glomus intraradices</name>
    <dbReference type="NCBI Taxonomy" id="747089"/>
    <lineage>
        <taxon>Eukaryota</taxon>
        <taxon>Fungi</taxon>
        <taxon>Fungi incertae sedis</taxon>
        <taxon>Mucoromycota</taxon>
        <taxon>Glomeromycotina</taxon>
        <taxon>Glomeromycetes</taxon>
        <taxon>Glomerales</taxon>
        <taxon>Glomeraceae</taxon>
        <taxon>Rhizophagus</taxon>
    </lineage>
</organism>
<accession>U9UWR5</accession>
<dbReference type="EMBL" id="KI277736">
    <property type="protein sequence ID" value="ESA20016.1"/>
    <property type="molecule type" value="Genomic_DNA"/>
</dbReference>